<dbReference type="HAMAP" id="MF_01350">
    <property type="entry name" value="NDH1_NuoH"/>
    <property type="match status" value="1"/>
</dbReference>
<evidence type="ECO:0000256" key="3">
    <source>
        <dbReference type="ARBA" id="ARBA00022989"/>
    </source>
</evidence>
<comment type="catalytic activity">
    <reaction evidence="5">
        <text>a quinone + NADH + 5 H(+)(in) = a quinol + NAD(+) + 4 H(+)(out)</text>
        <dbReference type="Rhea" id="RHEA:57888"/>
        <dbReference type="ChEBI" id="CHEBI:15378"/>
        <dbReference type="ChEBI" id="CHEBI:24646"/>
        <dbReference type="ChEBI" id="CHEBI:57540"/>
        <dbReference type="ChEBI" id="CHEBI:57945"/>
        <dbReference type="ChEBI" id="CHEBI:132124"/>
    </reaction>
</comment>
<feature type="transmembrane region" description="Helical" evidence="5">
    <location>
        <begin position="264"/>
        <end position="284"/>
    </location>
</feature>
<dbReference type="Pfam" id="PF00146">
    <property type="entry name" value="NADHdh"/>
    <property type="match status" value="1"/>
</dbReference>
<dbReference type="PANTHER" id="PTHR11432:SF3">
    <property type="entry name" value="NADH-UBIQUINONE OXIDOREDUCTASE CHAIN 1"/>
    <property type="match status" value="1"/>
</dbReference>
<sequence>MNNIFVNIAGLCRAVFTWLADLLHLPDIMVDIAMVAVYWLAIVIVCVLCALFYVVWERKLAGYIQRRPGPNRLGPNGWLQTIGDAIKLVMKEDIVPAGADKPIHLLAALLAFVPPMLALAAMPFGEGMTALDLDLGVVYIMAVTTLASLPVLCAGYASNNKYAMMGALRVVNQAISYEVPQALAILNIVLVAGTFNLNGIIDFQTEHVWLIILQPVAFVVYLISALAECNRAPFDLPEGESELTAGVFTEYSGMRYALFYLAEYCNMFVAAGLATTLFLGGFTGPFLPGWVWFLLKTFVIMSLFIWVRWTLPRIRADYVLRFCWKVLVPLMLANLLVTGVVVYILA</sequence>
<dbReference type="PANTHER" id="PTHR11432">
    <property type="entry name" value="NADH DEHYDROGENASE SUBUNIT 1"/>
    <property type="match status" value="1"/>
</dbReference>
<evidence type="ECO:0000313" key="8">
    <source>
        <dbReference type="Proteomes" id="UP000824124"/>
    </source>
</evidence>
<dbReference type="InterPro" id="IPR001694">
    <property type="entry name" value="NADH_UbQ_OxRdtase_su1/FPO"/>
</dbReference>
<gene>
    <name evidence="5 7" type="primary">nuoH</name>
    <name evidence="7" type="ORF">IAB00_03670</name>
</gene>
<keyword evidence="5 6" id="KW-0520">NAD</keyword>
<feature type="transmembrane region" description="Helical" evidence="5">
    <location>
        <begin position="207"/>
        <end position="227"/>
    </location>
</feature>
<dbReference type="PROSITE" id="PS00668">
    <property type="entry name" value="COMPLEX1_ND1_2"/>
    <property type="match status" value="1"/>
</dbReference>
<keyword evidence="7" id="KW-0560">Oxidoreductase</keyword>
<keyword evidence="2 5" id="KW-0812">Transmembrane</keyword>
<keyword evidence="3 5" id="KW-1133">Transmembrane helix</keyword>
<accession>A0A9D1HJJ2</accession>
<dbReference type="Proteomes" id="UP000824124">
    <property type="component" value="Unassembled WGS sequence"/>
</dbReference>
<evidence type="ECO:0000256" key="2">
    <source>
        <dbReference type="ARBA" id="ARBA00022692"/>
    </source>
</evidence>
<keyword evidence="5" id="KW-0874">Quinone</keyword>
<reference evidence="7" key="1">
    <citation type="submission" date="2020-10" db="EMBL/GenBank/DDBJ databases">
        <authorList>
            <person name="Gilroy R."/>
        </authorList>
    </citation>
    <scope>NUCLEOTIDE SEQUENCE</scope>
    <source>
        <strain evidence="7">2830</strain>
    </source>
</reference>
<name>A0A9D1HJJ2_9FIRM</name>
<keyword evidence="5" id="KW-1003">Cell membrane</keyword>
<comment type="subunit">
    <text evidence="5">NDH-1 is composed of 14 different subunits. Subunits NuoA, H, J, K, L, M, N constitute the membrane sector of the complex.</text>
</comment>
<dbReference type="GO" id="GO:0009060">
    <property type="term" value="P:aerobic respiration"/>
    <property type="evidence" value="ECO:0007669"/>
    <property type="project" value="TreeGrafter"/>
</dbReference>
<evidence type="ECO:0000256" key="4">
    <source>
        <dbReference type="ARBA" id="ARBA00023136"/>
    </source>
</evidence>
<feature type="transmembrane region" description="Helical" evidence="5">
    <location>
        <begin position="32"/>
        <end position="56"/>
    </location>
</feature>
<dbReference type="EMBL" id="DVMH01000020">
    <property type="protein sequence ID" value="HIU10332.1"/>
    <property type="molecule type" value="Genomic_DNA"/>
</dbReference>
<keyword evidence="4 5" id="KW-0472">Membrane</keyword>
<evidence type="ECO:0000256" key="6">
    <source>
        <dbReference type="RuleBase" id="RU000471"/>
    </source>
</evidence>
<comment type="subcellular location">
    <subcellularLocation>
        <location evidence="5 6">Cell membrane</location>
        <topology evidence="5 6">Multi-pass membrane protein</topology>
    </subcellularLocation>
    <subcellularLocation>
        <location evidence="1">Membrane</location>
        <topology evidence="1">Multi-pass membrane protein</topology>
    </subcellularLocation>
</comment>
<feature type="transmembrane region" description="Helical" evidence="5">
    <location>
        <begin position="105"/>
        <end position="125"/>
    </location>
</feature>
<dbReference type="GO" id="GO:0003954">
    <property type="term" value="F:NADH dehydrogenase activity"/>
    <property type="evidence" value="ECO:0007669"/>
    <property type="project" value="TreeGrafter"/>
</dbReference>
<organism evidence="7 8">
    <name type="scientific">Candidatus Avidehalobacter gallistercoris</name>
    <dbReference type="NCBI Taxonomy" id="2840694"/>
    <lineage>
        <taxon>Bacteria</taxon>
        <taxon>Bacillati</taxon>
        <taxon>Bacillota</taxon>
        <taxon>Clostridia</taxon>
        <taxon>Eubacteriales</taxon>
        <taxon>Peptococcaceae</taxon>
        <taxon>Peptococcaceae incertae sedis</taxon>
        <taxon>Candidatus Avidehalobacter</taxon>
    </lineage>
</organism>
<protein>
    <recommendedName>
        <fullName evidence="5">NADH-quinone oxidoreductase subunit H</fullName>
        <ecNumber evidence="5">7.1.1.-</ecNumber>
    </recommendedName>
    <alternativeName>
        <fullName evidence="5">NADH dehydrogenase I subunit H</fullName>
    </alternativeName>
    <alternativeName>
        <fullName evidence="5">NDH-1 subunit H</fullName>
    </alternativeName>
</protein>
<feature type="transmembrane region" description="Helical" evidence="5">
    <location>
        <begin position="290"/>
        <end position="311"/>
    </location>
</feature>
<evidence type="ECO:0000256" key="5">
    <source>
        <dbReference type="HAMAP-Rule" id="MF_01350"/>
    </source>
</evidence>
<proteinExistence type="inferred from homology"/>
<comment type="similarity">
    <text evidence="5 6">Belongs to the complex I subunit 1 family.</text>
</comment>
<dbReference type="GO" id="GO:0016655">
    <property type="term" value="F:oxidoreductase activity, acting on NAD(P)H, quinone or similar compound as acceptor"/>
    <property type="evidence" value="ECO:0007669"/>
    <property type="project" value="UniProtKB-UniRule"/>
</dbReference>
<dbReference type="EC" id="7.1.1.-" evidence="5"/>
<evidence type="ECO:0000313" key="7">
    <source>
        <dbReference type="EMBL" id="HIU10332.1"/>
    </source>
</evidence>
<keyword evidence="5" id="KW-0830">Ubiquinone</keyword>
<feature type="transmembrane region" description="Helical" evidence="5">
    <location>
        <begin position="137"/>
        <end position="158"/>
    </location>
</feature>
<dbReference type="GO" id="GO:0048038">
    <property type="term" value="F:quinone binding"/>
    <property type="evidence" value="ECO:0007669"/>
    <property type="project" value="UniProtKB-KW"/>
</dbReference>
<dbReference type="InterPro" id="IPR018086">
    <property type="entry name" value="NADH_UbQ_OxRdtase_su1_CS"/>
</dbReference>
<dbReference type="NCBIfam" id="NF004741">
    <property type="entry name" value="PRK06076.1-2"/>
    <property type="match status" value="1"/>
</dbReference>
<evidence type="ECO:0000256" key="1">
    <source>
        <dbReference type="ARBA" id="ARBA00004141"/>
    </source>
</evidence>
<reference evidence="7" key="2">
    <citation type="journal article" date="2021" name="PeerJ">
        <title>Extensive microbial diversity within the chicken gut microbiome revealed by metagenomics and culture.</title>
        <authorList>
            <person name="Gilroy R."/>
            <person name="Ravi A."/>
            <person name="Getino M."/>
            <person name="Pursley I."/>
            <person name="Horton D.L."/>
            <person name="Alikhan N.F."/>
            <person name="Baker D."/>
            <person name="Gharbi K."/>
            <person name="Hall N."/>
            <person name="Watson M."/>
            <person name="Adriaenssens E.M."/>
            <person name="Foster-Nyarko E."/>
            <person name="Jarju S."/>
            <person name="Secka A."/>
            <person name="Antonio M."/>
            <person name="Oren A."/>
            <person name="Chaudhuri R.R."/>
            <person name="La Ragione R."/>
            <person name="Hildebrand F."/>
            <person name="Pallen M.J."/>
        </authorList>
    </citation>
    <scope>NUCLEOTIDE SEQUENCE</scope>
    <source>
        <strain evidence="7">2830</strain>
    </source>
</reference>
<comment type="caution">
    <text evidence="7">The sequence shown here is derived from an EMBL/GenBank/DDBJ whole genome shotgun (WGS) entry which is preliminary data.</text>
</comment>
<dbReference type="AlphaFoldDB" id="A0A9D1HJJ2"/>
<keyword evidence="5" id="KW-1278">Translocase</keyword>
<comment type="function">
    <text evidence="5">NDH-1 shuttles electrons from NADH, via FMN and iron-sulfur (Fe-S) centers, to quinones in the respiratory chain. The immediate electron acceptor for the enzyme in this species is believed to be ubiquinone. Couples the redox reaction to proton translocation (for every two electrons transferred, four hydrogen ions are translocated across the cytoplasmic membrane), and thus conserves the redox energy in a proton gradient. This subunit may bind ubiquinone.</text>
</comment>
<feature type="transmembrane region" description="Helical" evidence="5">
    <location>
        <begin position="179"/>
        <end position="201"/>
    </location>
</feature>
<feature type="transmembrane region" description="Helical" evidence="5">
    <location>
        <begin position="323"/>
        <end position="345"/>
    </location>
</feature>
<dbReference type="GO" id="GO:0005886">
    <property type="term" value="C:plasma membrane"/>
    <property type="evidence" value="ECO:0007669"/>
    <property type="project" value="UniProtKB-SubCell"/>
</dbReference>